<keyword evidence="1" id="KW-0560">Oxidoreductase</keyword>
<gene>
    <name evidence="5" type="ORF">OR16_19380</name>
</gene>
<dbReference type="Pfam" id="PF00296">
    <property type="entry name" value="Bac_luciferase"/>
    <property type="match status" value="1"/>
</dbReference>
<dbReference type="PANTHER" id="PTHR30137">
    <property type="entry name" value="LUCIFERASE-LIKE MONOOXYGENASE"/>
    <property type="match status" value="1"/>
</dbReference>
<organism evidence="5 6">
    <name type="scientific">Cupriavidus basilensis OR16</name>
    <dbReference type="NCBI Taxonomy" id="1127483"/>
    <lineage>
        <taxon>Bacteria</taxon>
        <taxon>Pseudomonadati</taxon>
        <taxon>Pseudomonadota</taxon>
        <taxon>Betaproteobacteria</taxon>
        <taxon>Burkholderiales</taxon>
        <taxon>Burkholderiaceae</taxon>
        <taxon>Cupriavidus</taxon>
    </lineage>
</organism>
<reference evidence="5 6" key="1">
    <citation type="journal article" date="2012" name="J. Bacteriol.">
        <title>De Novo Genome Project of Cupriavidus basilensis OR16.</title>
        <authorList>
            <person name="Cserhati M."/>
            <person name="Kriszt B."/>
            <person name="Szoboszlay S."/>
            <person name="Toth A."/>
            <person name="Szabo I."/>
            <person name="Tancsics A."/>
            <person name="Nagy I."/>
            <person name="Horvath B."/>
            <person name="Nagy I."/>
            <person name="Kukolya J."/>
        </authorList>
    </citation>
    <scope>NUCLEOTIDE SEQUENCE [LARGE SCALE GENOMIC DNA]</scope>
    <source>
        <strain evidence="5 6">OR16</strain>
    </source>
</reference>
<dbReference type="InterPro" id="IPR011251">
    <property type="entry name" value="Luciferase-like_dom"/>
</dbReference>
<sequence length="115" mass="12378">MSGMEIGIDSFAVDLPDPESGRRTLPEDRMSALLDEVEIADRAGLDIFGIGEHHRREFLDAAPAVILAAAAARTKNIRLTSAVSVLSAGPRGKTPFKTQLEGRDVMRFVVLSSSN</sequence>
<evidence type="ECO:0000256" key="2">
    <source>
        <dbReference type="ARBA" id="ARBA00023033"/>
    </source>
</evidence>
<comment type="caution">
    <text evidence="5">The sequence shown here is derived from an EMBL/GenBank/DDBJ whole genome shotgun (WGS) entry which is preliminary data.</text>
</comment>
<evidence type="ECO:0000259" key="4">
    <source>
        <dbReference type="Pfam" id="PF00296"/>
    </source>
</evidence>
<dbReference type="GO" id="GO:0016705">
    <property type="term" value="F:oxidoreductase activity, acting on paired donors, with incorporation or reduction of molecular oxygen"/>
    <property type="evidence" value="ECO:0007669"/>
    <property type="project" value="InterPro"/>
</dbReference>
<dbReference type="EMBL" id="AHJE01000047">
    <property type="protein sequence ID" value="EHP41557.1"/>
    <property type="molecule type" value="Genomic_DNA"/>
</dbReference>
<dbReference type="PATRIC" id="fig|1127483.3.peg.3885"/>
<evidence type="ECO:0000256" key="1">
    <source>
        <dbReference type="ARBA" id="ARBA00023002"/>
    </source>
</evidence>
<feature type="domain" description="Luciferase-like" evidence="4">
    <location>
        <begin position="18"/>
        <end position="87"/>
    </location>
</feature>
<dbReference type="PANTHER" id="PTHR30137:SF8">
    <property type="entry name" value="BLR5498 PROTEIN"/>
    <property type="match status" value="1"/>
</dbReference>
<evidence type="ECO:0000256" key="3">
    <source>
        <dbReference type="SAM" id="MobiDB-lite"/>
    </source>
</evidence>
<dbReference type="SUPFAM" id="SSF51679">
    <property type="entry name" value="Bacterial luciferase-like"/>
    <property type="match status" value="1"/>
</dbReference>
<dbReference type="Gene3D" id="3.20.20.30">
    <property type="entry name" value="Luciferase-like domain"/>
    <property type="match status" value="1"/>
</dbReference>
<feature type="region of interest" description="Disordered" evidence="3">
    <location>
        <begin position="1"/>
        <end position="26"/>
    </location>
</feature>
<dbReference type="GO" id="GO:0005829">
    <property type="term" value="C:cytosol"/>
    <property type="evidence" value="ECO:0007669"/>
    <property type="project" value="TreeGrafter"/>
</dbReference>
<name>H1S7G3_9BURK</name>
<dbReference type="InterPro" id="IPR036661">
    <property type="entry name" value="Luciferase-like_sf"/>
</dbReference>
<dbReference type="Proteomes" id="UP000005808">
    <property type="component" value="Unassembled WGS sequence"/>
</dbReference>
<dbReference type="AlphaFoldDB" id="H1S7G3"/>
<proteinExistence type="predicted"/>
<dbReference type="GO" id="GO:0004497">
    <property type="term" value="F:monooxygenase activity"/>
    <property type="evidence" value="ECO:0007669"/>
    <property type="project" value="UniProtKB-KW"/>
</dbReference>
<protein>
    <submittedName>
        <fullName evidence="5">Oxidoreductase</fullName>
    </submittedName>
</protein>
<keyword evidence="2" id="KW-0503">Monooxygenase</keyword>
<dbReference type="InterPro" id="IPR050766">
    <property type="entry name" value="Bact_Lucif_Oxidored"/>
</dbReference>
<accession>H1S7G3</accession>
<evidence type="ECO:0000313" key="6">
    <source>
        <dbReference type="Proteomes" id="UP000005808"/>
    </source>
</evidence>
<evidence type="ECO:0000313" key="5">
    <source>
        <dbReference type="EMBL" id="EHP41557.1"/>
    </source>
</evidence>